<comment type="caution">
    <text evidence="2">The sequence shown here is derived from an EMBL/GenBank/DDBJ whole genome shotgun (WGS) entry which is preliminary data.</text>
</comment>
<dbReference type="EMBL" id="JAEACU010000007">
    <property type="protein sequence ID" value="KAH7521964.1"/>
    <property type="molecule type" value="Genomic_DNA"/>
</dbReference>
<dbReference type="AlphaFoldDB" id="A0A978V3N1"/>
<accession>A0A978V3N1</accession>
<proteinExistence type="predicted"/>
<name>A0A978V3N1_ZIZJJ</name>
<sequence>MVEWEPIKYGNGIRLKSCYNQWFLRANGYWPPCRNSITHCPTDASPVVGYDVSNARLRQCSCSWQCYISGLLSSYSYTSASGANAGVLDASENADDATGDAYDQEY</sequence>
<dbReference type="Proteomes" id="UP000813462">
    <property type="component" value="Unassembled WGS sequence"/>
</dbReference>
<feature type="domain" description="DUF569" evidence="1">
    <location>
        <begin position="2"/>
        <end position="43"/>
    </location>
</feature>
<dbReference type="InterPro" id="IPR007679">
    <property type="entry name" value="DUF569"/>
</dbReference>
<protein>
    <recommendedName>
        <fullName evidence="1">DUF569 domain-containing protein</fullName>
    </recommendedName>
</protein>
<evidence type="ECO:0000313" key="3">
    <source>
        <dbReference type="Proteomes" id="UP000813462"/>
    </source>
</evidence>
<reference evidence="2" key="1">
    <citation type="journal article" date="2021" name="Front. Plant Sci.">
        <title>Chromosome-Scale Genome Assembly for Chinese Sour Jujube and Insights Into Its Genome Evolution and Domestication Signature.</title>
        <authorList>
            <person name="Shen L.-Y."/>
            <person name="Luo H."/>
            <person name="Wang X.-L."/>
            <person name="Wang X.-M."/>
            <person name="Qiu X.-J."/>
            <person name="Liu H."/>
            <person name="Zhou S.-S."/>
            <person name="Jia K.-H."/>
            <person name="Nie S."/>
            <person name="Bao Y.-T."/>
            <person name="Zhang R.-G."/>
            <person name="Yun Q.-Z."/>
            <person name="Chai Y.-H."/>
            <person name="Lu J.-Y."/>
            <person name="Li Y."/>
            <person name="Zhao S.-W."/>
            <person name="Mao J.-F."/>
            <person name="Jia S.-G."/>
            <person name="Mao Y.-M."/>
        </authorList>
    </citation>
    <scope>NUCLEOTIDE SEQUENCE</scope>
    <source>
        <strain evidence="2">AT0</strain>
        <tissue evidence="2">Leaf</tissue>
    </source>
</reference>
<evidence type="ECO:0000259" key="1">
    <source>
        <dbReference type="Pfam" id="PF04601"/>
    </source>
</evidence>
<dbReference type="Pfam" id="PF04601">
    <property type="entry name" value="DUF569"/>
    <property type="match status" value="1"/>
</dbReference>
<gene>
    <name evidence="2" type="ORF">FEM48_Zijuj07G0087800</name>
</gene>
<evidence type="ECO:0000313" key="2">
    <source>
        <dbReference type="EMBL" id="KAH7521964.1"/>
    </source>
</evidence>
<organism evidence="2 3">
    <name type="scientific">Ziziphus jujuba var. spinosa</name>
    <dbReference type="NCBI Taxonomy" id="714518"/>
    <lineage>
        <taxon>Eukaryota</taxon>
        <taxon>Viridiplantae</taxon>
        <taxon>Streptophyta</taxon>
        <taxon>Embryophyta</taxon>
        <taxon>Tracheophyta</taxon>
        <taxon>Spermatophyta</taxon>
        <taxon>Magnoliopsida</taxon>
        <taxon>eudicotyledons</taxon>
        <taxon>Gunneridae</taxon>
        <taxon>Pentapetalae</taxon>
        <taxon>rosids</taxon>
        <taxon>fabids</taxon>
        <taxon>Rosales</taxon>
        <taxon>Rhamnaceae</taxon>
        <taxon>Paliureae</taxon>
        <taxon>Ziziphus</taxon>
    </lineage>
</organism>